<feature type="coiled-coil region" evidence="1">
    <location>
        <begin position="112"/>
        <end position="139"/>
    </location>
</feature>
<evidence type="ECO:0000313" key="3">
    <source>
        <dbReference type="EMBL" id="TLD94165.1"/>
    </source>
</evidence>
<accession>A0A347W2Q2</accession>
<comment type="caution">
    <text evidence="3">The sequence shown here is derived from an EMBL/GenBank/DDBJ whole genome shotgun (WGS) entry which is preliminary data.</text>
</comment>
<dbReference type="EMBL" id="JRMP02000009">
    <property type="protein sequence ID" value="TLD94165.1"/>
    <property type="molecule type" value="Genomic_DNA"/>
</dbReference>
<reference evidence="3" key="3">
    <citation type="submission" date="2018-04" db="EMBL/GenBank/DDBJ databases">
        <authorList>
            <person name="Sheh A."/>
            <person name="Shen Z."/>
            <person name="Mannion A.J."/>
            <person name="Fox J.G."/>
        </authorList>
    </citation>
    <scope>NUCLEOTIDE SEQUENCE</scope>
    <source>
        <strain evidence="3">MIT 97-6194</strain>
    </source>
</reference>
<dbReference type="RefSeq" id="WP_118949133.1">
    <property type="nucleotide sequence ID" value="NZ_JRMP02000009.1"/>
</dbReference>
<evidence type="ECO:0000313" key="5">
    <source>
        <dbReference type="Proteomes" id="UP000477070"/>
    </source>
</evidence>
<dbReference type="EMBL" id="QBIU01000001">
    <property type="protein sequence ID" value="MWV69120.1"/>
    <property type="molecule type" value="Genomic_DNA"/>
</dbReference>
<protein>
    <submittedName>
        <fullName evidence="3">Uncharacterized protein</fullName>
    </submittedName>
</protein>
<evidence type="ECO:0000313" key="4">
    <source>
        <dbReference type="Proteomes" id="UP000029714"/>
    </source>
</evidence>
<reference evidence="3 4" key="2">
    <citation type="journal article" date="2016" name="Infect. Immun.">
        <title>Helicobacter saguini, a Novel Helicobacter Isolated from Cotton-Top Tamarins with Ulcerative Colitis, Has Proinflammatory Properties and Induces Typhlocolitis and Dysplasia in Gnotobiotic IL-10-/- Mice.</title>
        <authorList>
            <person name="Shen Z."/>
            <person name="Mannion A."/>
            <person name="Whary M.T."/>
            <person name="Muthupalani S."/>
            <person name="Sheh A."/>
            <person name="Feng Y."/>
            <person name="Gong G."/>
            <person name="Vandamme P."/>
            <person name="Holcombe H.R."/>
            <person name="Paster B.J."/>
            <person name="Fox J.G."/>
        </authorList>
    </citation>
    <scope>NUCLEOTIDE SEQUENCE [LARGE SCALE GENOMIC DNA]</scope>
    <source>
        <strain evidence="3 4">MIT 97-6194</strain>
    </source>
</reference>
<dbReference type="Proteomes" id="UP000477070">
    <property type="component" value="Unassembled WGS sequence"/>
</dbReference>
<dbReference type="Proteomes" id="UP000029714">
    <property type="component" value="Unassembled WGS sequence"/>
</dbReference>
<evidence type="ECO:0000256" key="1">
    <source>
        <dbReference type="SAM" id="Coils"/>
    </source>
</evidence>
<organism evidence="3 4">
    <name type="scientific">Helicobacter saguini</name>
    <dbReference type="NCBI Taxonomy" id="1548018"/>
    <lineage>
        <taxon>Bacteria</taxon>
        <taxon>Pseudomonadati</taxon>
        <taxon>Campylobacterota</taxon>
        <taxon>Epsilonproteobacteria</taxon>
        <taxon>Campylobacterales</taxon>
        <taxon>Helicobacteraceae</taxon>
        <taxon>Helicobacter</taxon>
    </lineage>
</organism>
<gene>
    <name evidence="2" type="ORF">DCO61_03580</name>
    <name evidence="3" type="ORF">LS64_006575</name>
</gene>
<reference evidence="2 5" key="4">
    <citation type="submission" date="2019-12" db="EMBL/GenBank/DDBJ databases">
        <title>Multi-Generational Helicobacter saguini Isolates.</title>
        <authorList>
            <person name="Mannion A."/>
            <person name="Shen Z."/>
            <person name="Fox J.G."/>
        </authorList>
    </citation>
    <scope>NUCLEOTIDE SEQUENCE [LARGE SCALE GENOMIC DNA]</scope>
    <source>
        <strain evidence="2">16-048</strain>
        <strain evidence="5">16-048 (F4)</strain>
    </source>
</reference>
<reference evidence="3 4" key="1">
    <citation type="journal article" date="2014" name="Genome Announc.">
        <title>Draft genome sequences of eight enterohepatic helicobacter species isolated from both laboratory and wild rodents.</title>
        <authorList>
            <person name="Sheh A."/>
            <person name="Shen Z."/>
            <person name="Fox J.G."/>
        </authorList>
    </citation>
    <scope>NUCLEOTIDE SEQUENCE [LARGE SCALE GENOMIC DNA]</scope>
    <source>
        <strain evidence="3 4">MIT 97-6194</strain>
    </source>
</reference>
<keyword evidence="1" id="KW-0175">Coiled coil</keyword>
<keyword evidence="4" id="KW-1185">Reference proteome</keyword>
<dbReference type="AlphaFoldDB" id="A0A347W2Q2"/>
<sequence>MSFIIEKLVNMESRFYKNIESNNLNSKKLEIIESYLMQNSHLQNLCHVPTLPPFCKIKTNLSTANFANNVDENIESRFYKSIESTNLDSKKVMESKTIKSVDCHENSCEFSRNDSKDSIKNIESKKEKLDSKNKRIKTSSDSLTLNRDVRSTNLVSPPVAQCEKSEKANAEVHSPLFLQSDRLAGLAPFKKKKRLLFFAKGARGGGFALFCAMCKNETNNVLLKNREFGKIESENDLLKNSNFRKLDSIESKNAKDSKQDFKIMESKKIDSINLSPTHHPIKINMKG</sequence>
<evidence type="ECO:0000313" key="2">
    <source>
        <dbReference type="EMBL" id="MWV69120.1"/>
    </source>
</evidence>
<name>A0A347W2Q2_9HELI</name>
<proteinExistence type="predicted"/>